<dbReference type="SUPFAM" id="SSF51735">
    <property type="entry name" value="NAD(P)-binding Rossmann-fold domains"/>
    <property type="match status" value="1"/>
</dbReference>
<keyword evidence="3" id="KW-0238">DNA-binding</keyword>
<dbReference type="InterPro" id="IPR036291">
    <property type="entry name" value="NAD(P)-bd_dom_sf"/>
</dbReference>
<dbReference type="GO" id="GO:0097367">
    <property type="term" value="F:carbohydrate derivative binding"/>
    <property type="evidence" value="ECO:0007669"/>
    <property type="project" value="InterPro"/>
</dbReference>
<keyword evidence="8" id="KW-1185">Reference proteome</keyword>
<proteinExistence type="inferred from homology"/>
<keyword evidence="4" id="KW-0804">Transcription</keyword>
<dbReference type="PROSITE" id="PS51464">
    <property type="entry name" value="SIS"/>
    <property type="match status" value="1"/>
</dbReference>
<evidence type="ECO:0000256" key="2">
    <source>
        <dbReference type="ARBA" id="ARBA00023015"/>
    </source>
</evidence>
<dbReference type="InterPro" id="IPR001387">
    <property type="entry name" value="Cro/C1-type_HTH"/>
</dbReference>
<evidence type="ECO:0000259" key="6">
    <source>
        <dbReference type="PROSITE" id="PS51464"/>
    </source>
</evidence>
<evidence type="ECO:0000313" key="8">
    <source>
        <dbReference type="Proteomes" id="UP000299290"/>
    </source>
</evidence>
<protein>
    <recommendedName>
        <fullName evidence="9">RpiR family transcriptional regulator</fullName>
    </recommendedName>
</protein>
<feature type="domain" description="SIS" evidence="6">
    <location>
        <begin position="452"/>
        <end position="593"/>
    </location>
</feature>
<dbReference type="InterPro" id="IPR047640">
    <property type="entry name" value="RpiR-like"/>
</dbReference>
<reference evidence="7 8" key="1">
    <citation type="journal article" date="2020" name="Int. J. Syst. Evol. Microbiol.">
        <title>Reclassification of Streptomyces castelarensis and Streptomyces sporoclivatus as later heterotypic synonyms of Streptomyces antimycoticus.</title>
        <authorList>
            <person name="Komaki H."/>
            <person name="Tamura T."/>
        </authorList>
    </citation>
    <scope>NUCLEOTIDE SEQUENCE [LARGE SCALE GENOMIC DNA]</scope>
    <source>
        <strain evidence="7 8">NBRC 12839</strain>
    </source>
</reference>
<dbReference type="Gene3D" id="3.40.50.720">
    <property type="entry name" value="NAD(P)-binding Rossmann-like Domain"/>
    <property type="match status" value="2"/>
</dbReference>
<dbReference type="Proteomes" id="UP000299290">
    <property type="component" value="Unassembled WGS sequence"/>
</dbReference>
<sequence length="620" mass="65987">MTARIAVTPRSLSQGGHPALAALEAAGYDVVFPTPGRQPTREEQLRFLPACVGYLAGVEPITREVLAAAPGLKVISRNGVGVDSVDLTAAAEQGVAVETAAGANAQGVAELAIALLLAGLRRIPPQDAALKADRWQRIEGREVVGRTLGVVGCGQIGRRVVRLGLGLGMSVRAFDAFPDPAFTPAGDFSYTTMEDLLACSDAVTLHCPPAQRPLIDKRALAAMRPGGYLVNTARSSLVDDGAVLEALAGGRLIGYATDVYDQEPPAPQELLHHPQVITTPHIGGTPERVWSAPPARPWRICYGYLPSLPETTERVMAVPADEAGNVLHLITSKLPYLPGALRQIGEYLLAHPQQAQSMTISQLASACGVAESTVSRFVRELRMDSYHSLRLSLAEATFATRSAGAGRDEEFVYEGILRGDEPPAIVGKIERSSRQTLTQTAKQVSGDAISRAVDLLHDADAVVFCCMGSSSIAAEEGVMRFTRAGKKCLLYRDQSVQVMLATILTPRDVLIGISDSGKSTAIVDAMRLARQTGATSIGITSAQDSPLAELSDVPLFTSNVTGEGLYGESVTSKWGQLLLIDILYATYAARHFDDTLQHLKETYEAGIRHSRSPGSPPVES</sequence>
<dbReference type="GO" id="GO:1901135">
    <property type="term" value="P:carbohydrate derivative metabolic process"/>
    <property type="evidence" value="ECO:0007669"/>
    <property type="project" value="InterPro"/>
</dbReference>
<dbReference type="InterPro" id="IPR006140">
    <property type="entry name" value="D-isomer_DH_NAD-bd"/>
</dbReference>
<dbReference type="Pfam" id="PF00389">
    <property type="entry name" value="2-Hacid_dh"/>
    <property type="match status" value="1"/>
</dbReference>
<dbReference type="InterPro" id="IPR006139">
    <property type="entry name" value="D-isomer_2_OHA_DH_cat_dom"/>
</dbReference>
<keyword evidence="2" id="KW-0805">Transcription regulation</keyword>
<comment type="caution">
    <text evidence="7">The sequence shown here is derived from an EMBL/GenBank/DDBJ whole genome shotgun (WGS) entry which is preliminary data.</text>
</comment>
<dbReference type="PROSITE" id="PS00065">
    <property type="entry name" value="D_2_HYDROXYACID_DH_1"/>
    <property type="match status" value="1"/>
</dbReference>
<dbReference type="InterPro" id="IPR000281">
    <property type="entry name" value="HTH_RpiR"/>
</dbReference>
<name>A0A4D4JVU2_9ACTN</name>
<dbReference type="InterPro" id="IPR001347">
    <property type="entry name" value="SIS_dom"/>
</dbReference>
<dbReference type="Pfam" id="PF02826">
    <property type="entry name" value="2-Hacid_dh_C"/>
    <property type="match status" value="1"/>
</dbReference>
<organism evidence="7 8">
    <name type="scientific">Streptomyces antimycoticus</name>
    <dbReference type="NCBI Taxonomy" id="68175"/>
    <lineage>
        <taxon>Bacteria</taxon>
        <taxon>Bacillati</taxon>
        <taxon>Actinomycetota</taxon>
        <taxon>Actinomycetes</taxon>
        <taxon>Kitasatosporales</taxon>
        <taxon>Streptomycetaceae</taxon>
        <taxon>Streptomyces</taxon>
        <taxon>Streptomyces violaceusniger group</taxon>
    </lineage>
</organism>
<dbReference type="GO" id="GO:0003700">
    <property type="term" value="F:DNA-binding transcription factor activity"/>
    <property type="evidence" value="ECO:0007669"/>
    <property type="project" value="InterPro"/>
</dbReference>
<evidence type="ECO:0008006" key="9">
    <source>
        <dbReference type="Google" id="ProtNLM"/>
    </source>
</evidence>
<dbReference type="EMBL" id="BJHV01000001">
    <property type="protein sequence ID" value="GDY40851.1"/>
    <property type="molecule type" value="Genomic_DNA"/>
</dbReference>
<dbReference type="CDD" id="cd12172">
    <property type="entry name" value="PGDH_like_2"/>
    <property type="match status" value="1"/>
</dbReference>
<evidence type="ECO:0000256" key="3">
    <source>
        <dbReference type="ARBA" id="ARBA00023125"/>
    </source>
</evidence>
<evidence type="ECO:0000313" key="7">
    <source>
        <dbReference type="EMBL" id="GDY40851.1"/>
    </source>
</evidence>
<evidence type="ECO:0000256" key="1">
    <source>
        <dbReference type="ARBA" id="ARBA00005854"/>
    </source>
</evidence>
<comment type="similarity">
    <text evidence="1">Belongs to the D-isomer specific 2-hydroxyacid dehydrogenase family.</text>
</comment>
<dbReference type="SUPFAM" id="SSF46689">
    <property type="entry name" value="Homeodomain-like"/>
    <property type="match status" value="1"/>
</dbReference>
<dbReference type="PANTHER" id="PTHR30514:SF1">
    <property type="entry name" value="HTH-TYPE TRANSCRIPTIONAL REGULATOR HEXR-RELATED"/>
    <property type="match status" value="1"/>
</dbReference>
<dbReference type="Gene3D" id="1.10.10.10">
    <property type="entry name" value="Winged helix-like DNA-binding domain superfamily/Winged helix DNA-binding domain"/>
    <property type="match status" value="1"/>
</dbReference>
<dbReference type="GO" id="GO:0016616">
    <property type="term" value="F:oxidoreductase activity, acting on the CH-OH group of donors, NAD or NADP as acceptor"/>
    <property type="evidence" value="ECO:0007669"/>
    <property type="project" value="InterPro"/>
</dbReference>
<dbReference type="CDD" id="cd00093">
    <property type="entry name" value="HTH_XRE"/>
    <property type="match status" value="1"/>
</dbReference>
<dbReference type="AlphaFoldDB" id="A0A4D4JVU2"/>
<dbReference type="CDD" id="cd05013">
    <property type="entry name" value="SIS_RpiR"/>
    <property type="match status" value="1"/>
</dbReference>
<accession>A0A4D4JVU2</accession>
<dbReference type="InterPro" id="IPR009057">
    <property type="entry name" value="Homeodomain-like_sf"/>
</dbReference>
<evidence type="ECO:0000259" key="5">
    <source>
        <dbReference type="PROSITE" id="PS51071"/>
    </source>
</evidence>
<dbReference type="InterPro" id="IPR029752">
    <property type="entry name" value="D-isomer_DH_CS1"/>
</dbReference>
<dbReference type="InterPro" id="IPR035472">
    <property type="entry name" value="RpiR-like_SIS"/>
</dbReference>
<dbReference type="PROSITE" id="PS51071">
    <property type="entry name" value="HTH_RPIR"/>
    <property type="match status" value="1"/>
</dbReference>
<dbReference type="GO" id="GO:0003677">
    <property type="term" value="F:DNA binding"/>
    <property type="evidence" value="ECO:0007669"/>
    <property type="project" value="UniProtKB-KW"/>
</dbReference>
<dbReference type="SUPFAM" id="SSF52283">
    <property type="entry name" value="Formate/glycerate dehydrogenase catalytic domain-like"/>
    <property type="match status" value="1"/>
</dbReference>
<dbReference type="GO" id="GO:0051287">
    <property type="term" value="F:NAD binding"/>
    <property type="evidence" value="ECO:0007669"/>
    <property type="project" value="InterPro"/>
</dbReference>
<dbReference type="InterPro" id="IPR036388">
    <property type="entry name" value="WH-like_DNA-bd_sf"/>
</dbReference>
<dbReference type="PANTHER" id="PTHR30514">
    <property type="entry name" value="GLUCOKINASE"/>
    <property type="match status" value="1"/>
</dbReference>
<dbReference type="SUPFAM" id="SSF53697">
    <property type="entry name" value="SIS domain"/>
    <property type="match status" value="1"/>
</dbReference>
<dbReference type="Pfam" id="PF01380">
    <property type="entry name" value="SIS"/>
    <property type="match status" value="1"/>
</dbReference>
<dbReference type="InterPro" id="IPR046348">
    <property type="entry name" value="SIS_dom_sf"/>
</dbReference>
<dbReference type="Gene3D" id="3.40.50.10490">
    <property type="entry name" value="Glucose-6-phosphate isomerase like protein, domain 1"/>
    <property type="match status" value="1"/>
</dbReference>
<feature type="domain" description="HTH rpiR-type" evidence="5">
    <location>
        <begin position="324"/>
        <end position="400"/>
    </location>
</feature>
<gene>
    <name evidence="7" type="ORF">SANT12839_017330</name>
</gene>
<evidence type="ECO:0000256" key="4">
    <source>
        <dbReference type="ARBA" id="ARBA00023163"/>
    </source>
</evidence>